<sequence>MQEASDLHKDGDRADTGLPPGWPQGPRILAKDMVDLTLSISTDILLLVISAAFLVFGLVVLCYNGQEVDQHRTIADALQVAGDLGGTVLPILFAATVGRCIRSLMLWRLERGETLGTLDMLAGSTTVGGALSTQIMLRTPSIAGVALLIIWLMSPLGSQASLRVKGHGSREFVESREVSYATLNQTFVQWQTDDRGNADSVAKGLFNAALLGPRVVKTASVDTWNNVKIPALERLDEGESGTWVDVPSDVEYSSLVGIPVSVLAQNWTHNFVAETSYLHVICFQLRNGTLPDNFLENATLRKQDQLQDLLVSNTTKWWAVRNSFETYILTNSSEGYDECRHDSSNPDLPPRTFGYSSQGPSGVQFGALCSLQTTYVEVEVECRSNDCRVPRMRRSILDNFPPAWTVLDGLRHESPHCGFWTQFSRLFVNTIPEVSWSTSTPLQQYTLNPLAPLLPGLTTEISTMDLGEFSLRLEQLFNSLLFICAGPYAIANGLDRDVSKEDTYMKRFRSQRKSTTTKSWKRVRTISCQQQWLAALLLASSVLIGSSLLSILLRMRRRMPEVALICSTITRDSRYLATGGSGSFMDSRERSRLVKDTRVKFGDVAPSESTGRLTIGIVEDGHTVASPQKGRLYE</sequence>
<feature type="transmembrane region" description="Helical" evidence="2">
    <location>
        <begin position="44"/>
        <end position="63"/>
    </location>
</feature>
<feature type="region of interest" description="Disordered" evidence="1">
    <location>
        <begin position="1"/>
        <end position="24"/>
    </location>
</feature>
<dbReference type="OrthoDB" id="3692311at2759"/>
<proteinExistence type="predicted"/>
<evidence type="ECO:0000256" key="2">
    <source>
        <dbReference type="SAM" id="Phobius"/>
    </source>
</evidence>
<dbReference type="EMBL" id="BOLY01000005">
    <property type="protein sequence ID" value="GIZ44669.1"/>
    <property type="molecule type" value="Genomic_DNA"/>
</dbReference>
<evidence type="ECO:0000256" key="1">
    <source>
        <dbReference type="SAM" id="MobiDB-lite"/>
    </source>
</evidence>
<evidence type="ECO:0000313" key="4">
    <source>
        <dbReference type="Proteomes" id="UP000825890"/>
    </source>
</evidence>
<gene>
    <name evidence="3" type="ORF">CKM354_000786000</name>
</gene>
<dbReference type="GeneID" id="68293435"/>
<dbReference type="RefSeq" id="XP_044659156.1">
    <property type="nucleotide sequence ID" value="XM_044803221.1"/>
</dbReference>
<name>A0A9P3FJ34_9PEZI</name>
<protein>
    <submittedName>
        <fullName evidence="3">Uncharacterized protein</fullName>
    </submittedName>
</protein>
<reference evidence="3 4" key="1">
    <citation type="submission" date="2021-01" db="EMBL/GenBank/DDBJ databases">
        <title>Cercospora kikuchii MAFF 305040 whole genome shotgun sequence.</title>
        <authorList>
            <person name="Kashiwa T."/>
            <person name="Suzuki T."/>
        </authorList>
    </citation>
    <scope>NUCLEOTIDE SEQUENCE [LARGE SCALE GENOMIC DNA]</scope>
    <source>
        <strain evidence="3 4">MAFF 305040</strain>
    </source>
</reference>
<accession>A0A9P3FJ34</accession>
<dbReference type="Proteomes" id="UP000825890">
    <property type="component" value="Unassembled WGS sequence"/>
</dbReference>
<keyword evidence="2" id="KW-0472">Membrane</keyword>
<dbReference type="AlphaFoldDB" id="A0A9P3FJ34"/>
<feature type="transmembrane region" description="Helical" evidence="2">
    <location>
        <begin position="532"/>
        <end position="553"/>
    </location>
</feature>
<organism evidence="3 4">
    <name type="scientific">Cercospora kikuchii</name>
    <dbReference type="NCBI Taxonomy" id="84275"/>
    <lineage>
        <taxon>Eukaryota</taxon>
        <taxon>Fungi</taxon>
        <taxon>Dikarya</taxon>
        <taxon>Ascomycota</taxon>
        <taxon>Pezizomycotina</taxon>
        <taxon>Dothideomycetes</taxon>
        <taxon>Dothideomycetidae</taxon>
        <taxon>Mycosphaerellales</taxon>
        <taxon>Mycosphaerellaceae</taxon>
        <taxon>Cercospora</taxon>
    </lineage>
</organism>
<feature type="compositionally biased region" description="Basic and acidic residues" evidence="1">
    <location>
        <begin position="1"/>
        <end position="15"/>
    </location>
</feature>
<keyword evidence="2" id="KW-1133">Transmembrane helix</keyword>
<comment type="caution">
    <text evidence="3">The sequence shown here is derived from an EMBL/GenBank/DDBJ whole genome shotgun (WGS) entry which is preliminary data.</text>
</comment>
<feature type="transmembrane region" description="Helical" evidence="2">
    <location>
        <begin position="135"/>
        <end position="153"/>
    </location>
</feature>
<keyword evidence="2" id="KW-0812">Transmembrane</keyword>
<keyword evidence="4" id="KW-1185">Reference proteome</keyword>
<evidence type="ECO:0000313" key="3">
    <source>
        <dbReference type="EMBL" id="GIZ44669.1"/>
    </source>
</evidence>